<evidence type="ECO:0000313" key="3">
    <source>
        <dbReference type="Proteomes" id="UP001391051"/>
    </source>
</evidence>
<evidence type="ECO:0000256" key="1">
    <source>
        <dbReference type="SAM" id="SignalP"/>
    </source>
</evidence>
<gene>
    <name evidence="2" type="ORF">PG986_013968</name>
</gene>
<comment type="caution">
    <text evidence="2">The sequence shown here is derived from an EMBL/GenBank/DDBJ whole genome shotgun (WGS) entry which is preliminary data.</text>
</comment>
<protein>
    <submittedName>
        <fullName evidence="2">Uncharacterized protein</fullName>
    </submittedName>
</protein>
<keyword evidence="1" id="KW-0732">Signal</keyword>
<dbReference type="PANTHER" id="PTHR35605">
    <property type="entry name" value="ECP2 EFFECTOR PROTEIN DOMAIN-CONTAINING PROTEIN-RELATED"/>
    <property type="match status" value="1"/>
</dbReference>
<dbReference type="PANTHER" id="PTHR35605:SF1">
    <property type="entry name" value="ECP2 EFFECTOR PROTEIN DOMAIN-CONTAINING PROTEIN-RELATED"/>
    <property type="match status" value="1"/>
</dbReference>
<feature type="signal peptide" evidence="1">
    <location>
        <begin position="1"/>
        <end position="19"/>
    </location>
</feature>
<name>A0ABR1PX23_9PEZI</name>
<accession>A0ABR1PX23</accession>
<feature type="chain" id="PRO_5045712517" evidence="1">
    <location>
        <begin position="20"/>
        <end position="232"/>
    </location>
</feature>
<keyword evidence="3" id="KW-1185">Reference proteome</keyword>
<dbReference type="EMBL" id="JAQQWE010000009">
    <property type="protein sequence ID" value="KAK7941581.1"/>
    <property type="molecule type" value="Genomic_DNA"/>
</dbReference>
<proteinExistence type="predicted"/>
<dbReference type="GeneID" id="92083252"/>
<sequence length="232" mass="25314">MRLSLLSVLFTGVVAPALGHPLDVVATDDDAAPITTPAREVELQWKVEVAPGRVETLIGTIEEVVHTARRINPDFQFGSNATNSTITSYHNQEAALLSARKVIDGPGHERDHDNMRPGDLRCYRDAKNGAVRRVLKKEAVPYLDAVQGQPTAGPGLDNCGRVSCSHRAAVWVCSNSEEMVTISSWHVIAGAVTEIINECIVGEGWLFEKTKVNGVYYGDGFYVRVDRSPTKC</sequence>
<dbReference type="RefSeq" id="XP_066694333.1">
    <property type="nucleotide sequence ID" value="XM_066850190.1"/>
</dbReference>
<reference evidence="2 3" key="1">
    <citation type="submission" date="2023-01" db="EMBL/GenBank/DDBJ databases">
        <title>Analysis of 21 Apiospora genomes using comparative genomics revels a genus with tremendous synthesis potential of carbohydrate active enzymes and secondary metabolites.</title>
        <authorList>
            <person name="Sorensen T."/>
        </authorList>
    </citation>
    <scope>NUCLEOTIDE SEQUENCE [LARGE SCALE GENOMIC DNA]</scope>
    <source>
        <strain evidence="2 3">CBS 24483</strain>
    </source>
</reference>
<dbReference type="Proteomes" id="UP001391051">
    <property type="component" value="Unassembled WGS sequence"/>
</dbReference>
<evidence type="ECO:0000313" key="2">
    <source>
        <dbReference type="EMBL" id="KAK7941581.1"/>
    </source>
</evidence>
<organism evidence="2 3">
    <name type="scientific">Apiospora aurea</name>
    <dbReference type="NCBI Taxonomy" id="335848"/>
    <lineage>
        <taxon>Eukaryota</taxon>
        <taxon>Fungi</taxon>
        <taxon>Dikarya</taxon>
        <taxon>Ascomycota</taxon>
        <taxon>Pezizomycotina</taxon>
        <taxon>Sordariomycetes</taxon>
        <taxon>Xylariomycetidae</taxon>
        <taxon>Amphisphaeriales</taxon>
        <taxon>Apiosporaceae</taxon>
        <taxon>Apiospora</taxon>
    </lineage>
</organism>